<evidence type="ECO:0000256" key="7">
    <source>
        <dbReference type="ARBA" id="ARBA00022843"/>
    </source>
</evidence>
<accession>A0A8H8P4X4</accession>
<dbReference type="InterPro" id="IPR000626">
    <property type="entry name" value="Ubiquitin-like_dom"/>
</dbReference>
<evidence type="ECO:0000313" key="11">
    <source>
        <dbReference type="Proteomes" id="UP000650533"/>
    </source>
</evidence>
<dbReference type="SUPFAM" id="SSF54236">
    <property type="entry name" value="Ubiquitin-like"/>
    <property type="match status" value="2"/>
</dbReference>
<dbReference type="GeneID" id="67030972"/>
<dbReference type="EMBL" id="CP059667">
    <property type="protein sequence ID" value="QRW23657.1"/>
    <property type="molecule type" value="Genomic_DNA"/>
</dbReference>
<keyword evidence="6" id="KW-0677">Repeat</keyword>
<comment type="similarity">
    <text evidence="3">Belongs to the ubiquitin family.</text>
</comment>
<evidence type="ECO:0000259" key="9">
    <source>
        <dbReference type="SMART" id="SM00213"/>
    </source>
</evidence>
<evidence type="ECO:0000256" key="6">
    <source>
        <dbReference type="ARBA" id="ARBA00022737"/>
    </source>
</evidence>
<gene>
    <name evidence="10" type="ORF">RhiXN_08693</name>
</gene>
<keyword evidence="5" id="KW-1017">Isopeptide bond</keyword>
<dbReference type="GO" id="GO:0005737">
    <property type="term" value="C:cytoplasm"/>
    <property type="evidence" value="ECO:0007669"/>
    <property type="project" value="UniProtKB-SubCell"/>
</dbReference>
<evidence type="ECO:0000256" key="2">
    <source>
        <dbReference type="ARBA" id="ARBA00004496"/>
    </source>
</evidence>
<keyword evidence="8" id="KW-0539">Nucleus</keyword>
<dbReference type="PANTHER" id="PTHR10666">
    <property type="entry name" value="UBIQUITIN"/>
    <property type="match status" value="1"/>
</dbReference>
<feature type="domain" description="Ubiquitin-like" evidence="9">
    <location>
        <begin position="129"/>
        <end position="200"/>
    </location>
</feature>
<dbReference type="FunFam" id="3.10.20.90:FF:000160">
    <property type="entry name" value="Polyubiquitin-C"/>
    <property type="match status" value="1"/>
</dbReference>
<proteinExistence type="inferred from homology"/>
<evidence type="ECO:0000256" key="4">
    <source>
        <dbReference type="ARBA" id="ARBA00022490"/>
    </source>
</evidence>
<dbReference type="AlphaFoldDB" id="A0A8H8P4X4"/>
<name>A0A8H8P4X4_9AGAM</name>
<dbReference type="PRINTS" id="PR00348">
    <property type="entry name" value="UBIQUITIN"/>
</dbReference>
<dbReference type="InterPro" id="IPR050158">
    <property type="entry name" value="Ubiquitin_ubiquitin-like"/>
</dbReference>
<dbReference type="GO" id="GO:0005634">
    <property type="term" value="C:nucleus"/>
    <property type="evidence" value="ECO:0007669"/>
    <property type="project" value="UniProtKB-SubCell"/>
</dbReference>
<protein>
    <submittedName>
        <fullName evidence="10">Ubiquitin family protein</fullName>
    </submittedName>
</protein>
<dbReference type="InterPro" id="IPR029071">
    <property type="entry name" value="Ubiquitin-like_domsf"/>
</dbReference>
<organism evidence="10 11">
    <name type="scientific">Rhizoctonia solani</name>
    <dbReference type="NCBI Taxonomy" id="456999"/>
    <lineage>
        <taxon>Eukaryota</taxon>
        <taxon>Fungi</taxon>
        <taxon>Dikarya</taxon>
        <taxon>Basidiomycota</taxon>
        <taxon>Agaricomycotina</taxon>
        <taxon>Agaricomycetes</taxon>
        <taxon>Cantharellales</taxon>
        <taxon>Ceratobasidiaceae</taxon>
        <taxon>Rhizoctonia</taxon>
    </lineage>
</organism>
<dbReference type="KEGG" id="rsx:RhiXN_08693"/>
<feature type="domain" description="Ubiquitin-like" evidence="9">
    <location>
        <begin position="209"/>
        <end position="280"/>
    </location>
</feature>
<sequence>MSSISRSYSKRSSSSIGEKVSKHLTFLAAEYQGRKVTIRRNPEYQETIASVRRAFNSLSRTPASQILLFARFEEFGDDLQVTEELWSDLLPRLMLVTVILDDFSPSPPPPPPLVGDTSSGSHTEAYGTLQIFAKTFTGKTIRLLVHPEDTIENVKQKIQDKEGILSKQQRLIFGGQRLSDTMTVTECKIGSGDIMDLVVSMREKSLSRRTSTVVTLTGKTIAVGVDSSDTIASLKSKIQDREGIPTNHQRLIMAGRQLEDKATLMDYNIQHESIVHLVCRLVGGKPIIYIFPASTVKDVRVHLSTLTGGQTIDWTVDAKPDGTLFDKVANREVAYLFWEAHTSPRLPSPPVTRPGTPVEISALTFDPSSPVLLSSQSALLPFDKITGYIDDVLLAPGFHLEARTSFITYWLPSLSRHAYVSLRFLPQEEYEKAAPLNITPAPEVITRVFMLFRGVEESQVEFWSDAAGMACQDVTVWRDVVGVDIEKTLNRSLYRVLEWGGMEVK</sequence>
<evidence type="ECO:0000313" key="10">
    <source>
        <dbReference type="EMBL" id="QRW23657.1"/>
    </source>
</evidence>
<evidence type="ECO:0000256" key="1">
    <source>
        <dbReference type="ARBA" id="ARBA00004123"/>
    </source>
</evidence>
<dbReference type="InterPro" id="IPR019954">
    <property type="entry name" value="Ubiquitin_CS"/>
</dbReference>
<dbReference type="Pfam" id="PF00240">
    <property type="entry name" value="ubiquitin"/>
    <property type="match status" value="2"/>
</dbReference>
<dbReference type="InterPro" id="IPR019956">
    <property type="entry name" value="Ubiquitin_dom"/>
</dbReference>
<dbReference type="SMART" id="SM00213">
    <property type="entry name" value="UBQ"/>
    <property type="match status" value="2"/>
</dbReference>
<evidence type="ECO:0000256" key="8">
    <source>
        <dbReference type="ARBA" id="ARBA00023242"/>
    </source>
</evidence>
<comment type="subcellular location">
    <subcellularLocation>
        <location evidence="2">Cytoplasm</location>
    </subcellularLocation>
    <subcellularLocation>
        <location evidence="1">Nucleus</location>
    </subcellularLocation>
</comment>
<dbReference type="Proteomes" id="UP000650533">
    <property type="component" value="Chromosome 10"/>
</dbReference>
<evidence type="ECO:0000256" key="3">
    <source>
        <dbReference type="ARBA" id="ARBA00008430"/>
    </source>
</evidence>
<reference evidence="10" key="1">
    <citation type="submission" date="2020-05" db="EMBL/GenBank/DDBJ databases">
        <title>Evolutionary and genomic comparisons of hybrid uninucleate and nonhybrid Rhizoctonia fungi.</title>
        <authorList>
            <person name="Li C."/>
            <person name="Chen X."/>
        </authorList>
    </citation>
    <scope>NUCLEOTIDE SEQUENCE</scope>
    <source>
        <strain evidence="10">AG-1 IA</strain>
    </source>
</reference>
<dbReference type="Gene3D" id="3.10.20.90">
    <property type="entry name" value="Phosphatidylinositol 3-kinase Catalytic Subunit, Chain A, domain 1"/>
    <property type="match status" value="2"/>
</dbReference>
<dbReference type="FunFam" id="3.10.20.90:FF:000469">
    <property type="entry name" value="Polyubiquitin-C"/>
    <property type="match status" value="1"/>
</dbReference>
<keyword evidence="4" id="KW-0963">Cytoplasm</keyword>
<dbReference type="PROSITE" id="PS00299">
    <property type="entry name" value="UBIQUITIN_1"/>
    <property type="match status" value="1"/>
</dbReference>
<dbReference type="RefSeq" id="XP_043183894.1">
    <property type="nucleotide sequence ID" value="XM_043328509.1"/>
</dbReference>
<keyword evidence="7" id="KW-0832">Ubl conjugation</keyword>
<evidence type="ECO:0000256" key="5">
    <source>
        <dbReference type="ARBA" id="ARBA00022499"/>
    </source>
</evidence>